<dbReference type="Pfam" id="PF01420">
    <property type="entry name" value="Methylase_S"/>
    <property type="match status" value="2"/>
</dbReference>
<dbReference type="AlphaFoldDB" id="A0A1H3MJ34"/>
<dbReference type="RefSeq" id="WP_176967864.1">
    <property type="nucleotide sequence ID" value="NZ_FNQE01000007.1"/>
</dbReference>
<organism evidence="5 6">
    <name type="scientific">Proteiniborus ethanoligenes</name>
    <dbReference type="NCBI Taxonomy" id="415015"/>
    <lineage>
        <taxon>Bacteria</taxon>
        <taxon>Bacillati</taxon>
        <taxon>Bacillota</taxon>
        <taxon>Clostridia</taxon>
        <taxon>Eubacteriales</taxon>
        <taxon>Proteiniborus</taxon>
    </lineage>
</organism>
<dbReference type="CDD" id="cd17273">
    <property type="entry name" value="RMtype1_S_EcoJA69PI-TRD1-CR1_like"/>
    <property type="match status" value="1"/>
</dbReference>
<keyword evidence="3" id="KW-0238">DNA-binding</keyword>
<dbReference type="GO" id="GO:0009307">
    <property type="term" value="P:DNA restriction-modification system"/>
    <property type="evidence" value="ECO:0007669"/>
    <property type="project" value="UniProtKB-KW"/>
</dbReference>
<evidence type="ECO:0000259" key="4">
    <source>
        <dbReference type="Pfam" id="PF01420"/>
    </source>
</evidence>
<feature type="domain" description="Type I restriction modification DNA specificity" evidence="4">
    <location>
        <begin position="232"/>
        <end position="383"/>
    </location>
</feature>
<accession>A0A1H3MJ34</accession>
<evidence type="ECO:0000256" key="3">
    <source>
        <dbReference type="ARBA" id="ARBA00023125"/>
    </source>
</evidence>
<sequence length="407" mass="46044">MSREWKNTEVGVIPVDWEVNQIQEIGDVVGGGTPKTTIEDYWNGDISWITPKDLSNHSGRYVFKGERSITKRGLDNSSAKIIPKGTILFSSRAPIGYLAIAGKDMCTNQGFKSIVCNEKKANNIFLYYLMMIKRYELENIAGGSTFKEVSGKIVKEFKIQVPPLEEQKAIANILSTLDEKIEANNQINKKLEEMAQTIFKHWFIDFEFPNENGEPYKSSGGEMIESELGMIPKGWEVGILSNLIEITSGKRPAKKSESKDESFIFPLIGASSIMGYSEDYNFNEQVLVIGRVGTHGVVQRFNRKIWASDNTLIIKSKAYEYIYQILNAIDYSALNRGSTQPLITQTDIKNYSVLIPVSEILEKYEKLIGSIFFLHSNKCDENEKLNYLRDTLLPKLMSGEIRVPIDN</sequence>
<keyword evidence="2" id="KW-0680">Restriction system</keyword>
<dbReference type="InterPro" id="IPR000055">
    <property type="entry name" value="Restrct_endonuc_typeI_TRD"/>
</dbReference>
<comment type="similarity">
    <text evidence="1">Belongs to the type-I restriction system S methylase family.</text>
</comment>
<reference evidence="6" key="1">
    <citation type="submission" date="2016-10" db="EMBL/GenBank/DDBJ databases">
        <authorList>
            <person name="Varghese N."/>
            <person name="Submissions S."/>
        </authorList>
    </citation>
    <scope>NUCLEOTIDE SEQUENCE [LARGE SCALE GENOMIC DNA]</scope>
    <source>
        <strain evidence="6">DSM 21650</strain>
    </source>
</reference>
<dbReference type="InterPro" id="IPR052021">
    <property type="entry name" value="Type-I_RS_S_subunit"/>
</dbReference>
<name>A0A1H3MJ34_9FIRM</name>
<protein>
    <submittedName>
        <fullName evidence="5">Type I restriction enzyme, S subunit</fullName>
    </submittedName>
</protein>
<dbReference type="Gene3D" id="3.90.220.20">
    <property type="entry name" value="DNA methylase specificity domains"/>
    <property type="match status" value="2"/>
</dbReference>
<dbReference type="SUPFAM" id="SSF116734">
    <property type="entry name" value="DNA methylase specificity domain"/>
    <property type="match status" value="2"/>
</dbReference>
<dbReference type="PANTHER" id="PTHR30408:SF12">
    <property type="entry name" value="TYPE I RESTRICTION ENZYME MJAVIII SPECIFICITY SUBUNIT"/>
    <property type="match status" value="1"/>
</dbReference>
<evidence type="ECO:0000313" key="6">
    <source>
        <dbReference type="Proteomes" id="UP000198625"/>
    </source>
</evidence>
<keyword evidence="6" id="KW-1185">Reference proteome</keyword>
<dbReference type="EMBL" id="FNQE01000007">
    <property type="protein sequence ID" value="SDY76408.1"/>
    <property type="molecule type" value="Genomic_DNA"/>
</dbReference>
<dbReference type="STRING" id="415015.SAMN05660462_00826"/>
<dbReference type="GO" id="GO:0003677">
    <property type="term" value="F:DNA binding"/>
    <property type="evidence" value="ECO:0007669"/>
    <property type="project" value="UniProtKB-KW"/>
</dbReference>
<dbReference type="InterPro" id="IPR044946">
    <property type="entry name" value="Restrct_endonuc_typeI_TRD_sf"/>
</dbReference>
<dbReference type="PANTHER" id="PTHR30408">
    <property type="entry name" value="TYPE-1 RESTRICTION ENZYME ECOKI SPECIFICITY PROTEIN"/>
    <property type="match status" value="1"/>
</dbReference>
<proteinExistence type="inferred from homology"/>
<evidence type="ECO:0000313" key="5">
    <source>
        <dbReference type="EMBL" id="SDY76408.1"/>
    </source>
</evidence>
<dbReference type="Proteomes" id="UP000198625">
    <property type="component" value="Unassembled WGS sequence"/>
</dbReference>
<evidence type="ECO:0000256" key="2">
    <source>
        <dbReference type="ARBA" id="ARBA00022747"/>
    </source>
</evidence>
<gene>
    <name evidence="5" type="ORF">SAMN05660462_00826</name>
</gene>
<evidence type="ECO:0000256" key="1">
    <source>
        <dbReference type="ARBA" id="ARBA00010923"/>
    </source>
</evidence>
<feature type="domain" description="Type I restriction modification DNA specificity" evidence="4">
    <location>
        <begin position="14"/>
        <end position="193"/>
    </location>
</feature>